<evidence type="ECO:0000313" key="4">
    <source>
        <dbReference type="EMBL" id="KAH7117674.1"/>
    </source>
</evidence>
<keyword evidence="5" id="KW-1185">Reference proteome</keyword>
<organism evidence="4 5">
    <name type="scientific">Dendryphion nanum</name>
    <dbReference type="NCBI Taxonomy" id="256645"/>
    <lineage>
        <taxon>Eukaryota</taxon>
        <taxon>Fungi</taxon>
        <taxon>Dikarya</taxon>
        <taxon>Ascomycota</taxon>
        <taxon>Pezizomycotina</taxon>
        <taxon>Dothideomycetes</taxon>
        <taxon>Pleosporomycetidae</taxon>
        <taxon>Pleosporales</taxon>
        <taxon>Torulaceae</taxon>
        <taxon>Dendryphion</taxon>
    </lineage>
</organism>
<dbReference type="PRINTS" id="PR00775">
    <property type="entry name" value="HEATSHOCK90"/>
</dbReference>
<feature type="region of interest" description="Disordered" evidence="2">
    <location>
        <begin position="1446"/>
        <end position="1481"/>
    </location>
</feature>
<name>A0A9P9DEV8_9PLEO</name>
<feature type="region of interest" description="Disordered" evidence="2">
    <location>
        <begin position="315"/>
        <end position="334"/>
    </location>
</feature>
<proteinExistence type="predicted"/>
<evidence type="ECO:0000256" key="2">
    <source>
        <dbReference type="SAM" id="MobiDB-lite"/>
    </source>
</evidence>
<dbReference type="Pfam" id="PF25794">
    <property type="entry name" value="SACS"/>
    <property type="match status" value="1"/>
</dbReference>
<accession>A0A9P9DEV8</accession>
<evidence type="ECO:0000259" key="3">
    <source>
        <dbReference type="Pfam" id="PF25794"/>
    </source>
</evidence>
<dbReference type="Gene3D" id="3.30.565.10">
    <property type="entry name" value="Histidine kinase-like ATPase, C-terminal domain"/>
    <property type="match status" value="1"/>
</dbReference>
<dbReference type="Pfam" id="PF12449">
    <property type="entry name" value="DUF3684"/>
    <property type="match status" value="1"/>
</dbReference>
<dbReference type="InterPro" id="IPR020575">
    <property type="entry name" value="Hsp90_N"/>
</dbReference>
<dbReference type="PANTHER" id="PTHR47839:SF1">
    <property type="entry name" value="DOMAIN PROTEIN, PUTATIVE (AFU_ORTHOLOGUE AFUA_6G04830)-RELATED"/>
    <property type="match status" value="1"/>
</dbReference>
<dbReference type="PANTHER" id="PTHR47839">
    <property type="entry name" value="DOMAIN PROTEIN, PUTATIVE (AFU_ORTHOLOGUE AFUA_6G04830)-RELATED"/>
    <property type="match status" value="1"/>
</dbReference>
<feature type="domain" description="Sacsin/Nov" evidence="3">
    <location>
        <begin position="29"/>
        <end position="162"/>
    </location>
</feature>
<dbReference type="OrthoDB" id="10031156at2759"/>
<comment type="caution">
    <text evidence="4">The sequence shown here is derived from an EMBL/GenBank/DDBJ whole genome shotgun (WGS) entry which is preliminary data.</text>
</comment>
<dbReference type="InterPro" id="IPR022155">
    <property type="entry name" value="DUF3684"/>
</dbReference>
<sequence>MAAMDFARLRNQTMADGDDSEVTVNTRALIDKVLARYSSEHTTLRELIQNASDAGANTVTIKFETDPSLEIPAPQGSNPALLLRHIIQHHTLKRLIVSNNGQPFTHADWSRLKSIADGNPDETKIGAFGVGFYSVFADCDEPFVVSGDRTMAFYWKGNTLSTKVAKVPDEQQTGHTTFYLDYRQANPASPSYSPSKLVNLPTLAQFLATSLTFVGLSCIELHVDNFKIASIVKKISPPSDIRIPSGLKTDTEGGLMRVTHVTRQHSQIDAEWSNVIATAQLPPKRAADIVQAEMRNAGTSLKSFFSKFSSSAMQQPAKASKPLPTPDRPPSNMDDITGESKGTIFLQVCTVEVATRVTAKFSAEIERATKKPPPRKTRIALLTSPYHDPSVSLSTGSGNTAELADKIFEQVLPTKSGRIFIGFPTAQTTGVLAHISAPSLIPTVERENVDLNARYISVWNIELLRVAGLACRIAYASEMSDIQSKAGTTPVESLFPQATYVYKQFTATASHPSTLLGEKVEEAFWNCSLERSIDILSTKGVMPSKKVRMPAETLSFLGEVPMVPQELAREAVSFLVHMHNRGFISELTMRDIQHGLESRALNEDELIEFLKWCGAKLEGKELDTAAVSSLFDITVANIDIKPEENSGRILALGEISSYLNVGRITPTMPIPPDTVPFKFSKAVPPNQLRMFGWTELSLVRWLRFMTSNPQVREFSTSEQLSSQVLSLTAKSWDQLDGSSKEAVVGILTPHTVMPTKMGMRKPEESYFPTVKLFDDLPTVKAFPGSKEKFLQALGVRKTVDIHVVFDRMRNQDSQVQSEKLSWNHADLIRYFASVIDEIPKKDLDRLRQTAFLPGEGSTVQKGQLFKAQDLYAPNQAIVSLGLAQIKLPFEFKAGSREADLLLSLGLKRWPNALTVTGIMHRAGQTKDQSLWNLSMEYYLQNFHPNGYAAEVKQVAAITYPILPTEQAPFPHLVAPFQCFANESSRCLGYAILHSGLRVHADKFGIRRDPDIKDCVQRLLKAPPKSKADADQQYSYLATRASELDHHRGLCNSISAANIVPIFRTYFLDPNCSGFEDRTRRQTGKTELRIHHYDPPEALFVGHDEEYKGILDYVHYSPEATTFLLKVGAKHEPTSHDLASLVCRNPSRFLNTIGQERYLDLLRKLSEHATDLWKDKDLAKRLTSSKILLGFRDIKESSKQLISVEEEDLDEFDDLGIRKECSLNSADELTIIDSVRLYTTFRDFIIAAPQEEVLEAFYSRFGVQKLSELVHTERRVGVQVRDQTPAEKLRRDILERARLFLHEYERDATSKSVRHDAKWLSENLAVQCVSDITVRFSLQGRNIATSSTRTAAISKTRGGILLNITPKYDIYEVSTELVNILIRRPKQNDTIALERILTEPLRRLQQKGINVERILRKREQEARIAKQQELVREQEEQQRMAELAKQTRMAPAEEEKVEAVPPPPGTPEKSQNMPGAFGSPDNNMELVNNSHNEEKGLLNNWAKKLGFKPNPTPSGPTNGPQMSRDLQATKSNISNAIKECRPTNQEAINSKHHQDPTELDRGGYCNGEQWENIQKAFTIPFSGRHVDVYFGKTQTETPKDLQRPLAAFLPLIFGLTSIFGVNPGAVNIFLDSTSNTVAFNLSGSLFFNLAWFRSLHETSWGTLSGRYTALDSWFLTYCHELAHNLVADHNARHNWYNQQIAIEFSQKYRAALGGFVQDLVDGEGNEIL</sequence>
<protein>
    <recommendedName>
        <fullName evidence="3">Sacsin/Nov domain-containing protein</fullName>
    </recommendedName>
</protein>
<gene>
    <name evidence="4" type="ORF">B0J11DRAFT_89550</name>
</gene>
<keyword evidence="1" id="KW-0175">Coiled coil</keyword>
<dbReference type="InterPro" id="IPR058210">
    <property type="entry name" value="SACS/Nov_dom"/>
</dbReference>
<dbReference type="SUPFAM" id="SSF55874">
    <property type="entry name" value="ATPase domain of HSP90 chaperone/DNA topoisomerase II/histidine kinase"/>
    <property type="match status" value="1"/>
</dbReference>
<dbReference type="Proteomes" id="UP000700596">
    <property type="component" value="Unassembled WGS sequence"/>
</dbReference>
<dbReference type="EMBL" id="JAGMWT010000013">
    <property type="protein sequence ID" value="KAH7117674.1"/>
    <property type="molecule type" value="Genomic_DNA"/>
</dbReference>
<feature type="coiled-coil region" evidence="1">
    <location>
        <begin position="1415"/>
        <end position="1443"/>
    </location>
</feature>
<dbReference type="InterPro" id="IPR036890">
    <property type="entry name" value="HATPase_C_sf"/>
</dbReference>
<evidence type="ECO:0000313" key="5">
    <source>
        <dbReference type="Proteomes" id="UP000700596"/>
    </source>
</evidence>
<evidence type="ECO:0000256" key="1">
    <source>
        <dbReference type="SAM" id="Coils"/>
    </source>
</evidence>
<reference evidence="4" key="1">
    <citation type="journal article" date="2021" name="Nat. Commun.">
        <title>Genetic determinants of endophytism in the Arabidopsis root mycobiome.</title>
        <authorList>
            <person name="Mesny F."/>
            <person name="Miyauchi S."/>
            <person name="Thiergart T."/>
            <person name="Pickel B."/>
            <person name="Atanasova L."/>
            <person name="Karlsson M."/>
            <person name="Huettel B."/>
            <person name="Barry K.W."/>
            <person name="Haridas S."/>
            <person name="Chen C."/>
            <person name="Bauer D."/>
            <person name="Andreopoulos W."/>
            <person name="Pangilinan J."/>
            <person name="LaButti K."/>
            <person name="Riley R."/>
            <person name="Lipzen A."/>
            <person name="Clum A."/>
            <person name="Drula E."/>
            <person name="Henrissat B."/>
            <person name="Kohler A."/>
            <person name="Grigoriev I.V."/>
            <person name="Martin F.M."/>
            <person name="Hacquard S."/>
        </authorList>
    </citation>
    <scope>NUCLEOTIDE SEQUENCE</scope>
    <source>
        <strain evidence="4">MPI-CAGE-CH-0243</strain>
    </source>
</reference>
<dbReference type="NCBIfam" id="NF047352">
    <property type="entry name" value="P_loop_sacsin"/>
    <property type="match status" value="1"/>
</dbReference>